<gene>
    <name evidence="10" type="ORF">N7449_000370</name>
</gene>
<organism evidence="10 11">
    <name type="scientific">Penicillium cf. viridicatum</name>
    <dbReference type="NCBI Taxonomy" id="2972119"/>
    <lineage>
        <taxon>Eukaryota</taxon>
        <taxon>Fungi</taxon>
        <taxon>Dikarya</taxon>
        <taxon>Ascomycota</taxon>
        <taxon>Pezizomycotina</taxon>
        <taxon>Eurotiomycetes</taxon>
        <taxon>Eurotiomycetidae</taxon>
        <taxon>Eurotiales</taxon>
        <taxon>Aspergillaceae</taxon>
        <taxon>Penicillium</taxon>
    </lineage>
</organism>
<keyword evidence="2" id="KW-0547">Nucleotide-binding</keyword>
<feature type="coiled-coil region" evidence="6">
    <location>
        <begin position="213"/>
        <end position="240"/>
    </location>
</feature>
<evidence type="ECO:0000313" key="10">
    <source>
        <dbReference type="EMBL" id="KAJ5213201.1"/>
    </source>
</evidence>
<dbReference type="GO" id="GO:0016787">
    <property type="term" value="F:hydrolase activity"/>
    <property type="evidence" value="ECO:0007669"/>
    <property type="project" value="UniProtKB-KW"/>
</dbReference>
<proteinExistence type="inferred from homology"/>
<dbReference type="SUPFAM" id="SSF57850">
    <property type="entry name" value="RING/U-box"/>
    <property type="match status" value="1"/>
</dbReference>
<dbReference type="InterPro" id="IPR013083">
    <property type="entry name" value="Znf_RING/FYVE/PHD"/>
</dbReference>
<feature type="region of interest" description="Disordered" evidence="7">
    <location>
        <begin position="1213"/>
        <end position="1233"/>
    </location>
</feature>
<dbReference type="Gene3D" id="3.30.40.10">
    <property type="entry name" value="Zinc/RING finger domain, C3HC4 (zinc finger)"/>
    <property type="match status" value="1"/>
</dbReference>
<comment type="caution">
    <text evidence="10">The sequence shown here is derived from an EMBL/GenBank/DDBJ whole genome shotgun (WGS) entry which is preliminary data.</text>
</comment>
<dbReference type="InterPro" id="IPR038718">
    <property type="entry name" value="SNF2-like_sf"/>
</dbReference>
<keyword evidence="3" id="KW-0378">Hydrolase</keyword>
<protein>
    <submittedName>
        <fullName evidence="10">Uncharacterized protein</fullName>
    </submittedName>
</protein>
<feature type="region of interest" description="Disordered" evidence="7">
    <location>
        <begin position="241"/>
        <end position="291"/>
    </location>
</feature>
<feature type="compositionally biased region" description="Basic and acidic residues" evidence="7">
    <location>
        <begin position="7"/>
        <end position="20"/>
    </location>
</feature>
<feature type="region of interest" description="Disordered" evidence="7">
    <location>
        <begin position="312"/>
        <end position="354"/>
    </location>
</feature>
<reference evidence="10" key="2">
    <citation type="journal article" date="2023" name="IMA Fungus">
        <title>Comparative genomic study of the Penicillium genus elucidates a diverse pangenome and 15 lateral gene transfer events.</title>
        <authorList>
            <person name="Petersen C."/>
            <person name="Sorensen T."/>
            <person name="Nielsen M.R."/>
            <person name="Sondergaard T.E."/>
            <person name="Sorensen J.L."/>
            <person name="Fitzpatrick D.A."/>
            <person name="Frisvad J.C."/>
            <person name="Nielsen K.L."/>
        </authorList>
    </citation>
    <scope>NUCLEOTIDE SEQUENCE</scope>
    <source>
        <strain evidence="10">IBT 20477</strain>
    </source>
</reference>
<dbReference type="SMART" id="SM00487">
    <property type="entry name" value="DEXDc"/>
    <property type="match status" value="1"/>
</dbReference>
<feature type="compositionally biased region" description="Polar residues" evidence="7">
    <location>
        <begin position="257"/>
        <end position="281"/>
    </location>
</feature>
<dbReference type="CDD" id="cd18008">
    <property type="entry name" value="DEXDc_SHPRH-like"/>
    <property type="match status" value="1"/>
</dbReference>
<dbReference type="GO" id="GO:0005634">
    <property type="term" value="C:nucleus"/>
    <property type="evidence" value="ECO:0007669"/>
    <property type="project" value="TreeGrafter"/>
</dbReference>
<dbReference type="PROSITE" id="PS51192">
    <property type="entry name" value="HELICASE_ATP_BIND_1"/>
    <property type="match status" value="1"/>
</dbReference>
<dbReference type="InterPro" id="IPR001650">
    <property type="entry name" value="Helicase_C-like"/>
</dbReference>
<dbReference type="SUPFAM" id="SSF52540">
    <property type="entry name" value="P-loop containing nucleoside triphosphate hydrolases"/>
    <property type="match status" value="2"/>
</dbReference>
<keyword evidence="11" id="KW-1185">Reference proteome</keyword>
<feature type="compositionally biased region" description="Acidic residues" evidence="7">
    <location>
        <begin position="979"/>
        <end position="1010"/>
    </location>
</feature>
<evidence type="ECO:0000256" key="7">
    <source>
        <dbReference type="SAM" id="MobiDB-lite"/>
    </source>
</evidence>
<dbReference type="InterPro" id="IPR049730">
    <property type="entry name" value="SNF2/RAD54-like_C"/>
</dbReference>
<evidence type="ECO:0000256" key="2">
    <source>
        <dbReference type="ARBA" id="ARBA00022741"/>
    </source>
</evidence>
<dbReference type="Gene3D" id="3.40.50.300">
    <property type="entry name" value="P-loop containing nucleotide triphosphate hydrolases"/>
    <property type="match status" value="1"/>
</dbReference>
<evidence type="ECO:0000256" key="4">
    <source>
        <dbReference type="ARBA" id="ARBA00022806"/>
    </source>
</evidence>
<dbReference type="Pfam" id="PF00271">
    <property type="entry name" value="Helicase_C"/>
    <property type="match status" value="1"/>
</dbReference>
<sequence>MVNMQSSEKEKETGKNKAPEMAHSNLKLNDRHLTFRPNEGTQYMSQNTIYPAAQSSGNGQSTFGGLNRPRIKKEFPDENGHGIKTWDRWNPFTIKQEPNIKQEPGIKMEPQEFNNTRKVEGRLVIDLTEDDDNSSAQKRPMPRAELWTAIQKRQKTAMTPIEIIDHPVESLFVQDDDSPQSISPNTSDPLLELGENHVSEFNEYQKQFQSLKNPSIEQQIEFEKRREEELQRRRKVKNDKLCNGTAQAESEEEYEGDNSSRPALEEQSQSKDPQPKEQTQSELKKPARVKRVVTRVSKAGIQKAKEIGLAQLLPKEGLRKHAKANEPGPEHETKQAPDAKGNRKKSRRQHMLLSNEEIRRIFKRDDGPKKGKNPLPPGFVSTEKNKQKAFREMIASIPVAEQAEAREDLSILNEATQTFNPSARSDGQGKWKVRGLSTCLMVNQVLAASWMCKRETSSSKPNGGLLCDVMGFGKTLSALACIVNRKVPTVPEGPTLIVAPRNLIETWMSQIRQHCGLGVAGSVIAHCSGARVKTDDLVHDFKQRGIVLTTYSDISSSYPDLKLPPELKTVTAIEEWWDQEYDKKAGVFHQIHWHRIILDEAHIIRNRMTRTSIAVRSLSGNFKWALTGTPLHNSVDELYALFAFLDVPNSHPYDVFMHNFCDGTDLAKNRLINMLRAIIHRKTHESRHMGRPLIELKRFDLKEVKIEFYPVEKQIYNAIAEKFLEKVNKTQMKKQRNCVLTMILKLQMFASHPLTAEDYLKRVCNFNNTLVTQLKGWVKDETSPGKPSPSSKIAKCCITGKYRTGMPTAPLRSRTPSENLRPRPPGNWAKLVSMFEDKIKDLLSREAYYESDHRTWFCPGCDGLPTRAIITDCQHLYCEDCFDALPDEERNTDGVARSCRKCKIPIRKAAFYGIYDDFDTPPVEAAESSSLGPAGQKKRLATPETSTAREGQSKRRRTGRGRGSTFSEWLLADGNLITFDDESDDSENENQDGTEDENPDEDDVPCEEEVDQEQDWIAEFGRSMPGAKFDAITSQVKKWFEEDSTAKIVIFTQYVNSTRLLKYLCEDNNWKCSQITGRMANRSREIHLDNFRNDDETKIMIASIKTGGLGLDFSVANKCILADLWWNEPVQDQAFFRLWRIGQQRDVECIILMVKGSIDDWMDRTQKCKAKQISEVMSQNVLMDRSTLKELLKMFGEVIDDPKNGFKVFPHKDAAQSASNPARTRASKSTPKATARAIATGKAICSAPANKGG</sequence>
<dbReference type="SMART" id="SM00490">
    <property type="entry name" value="HELICc"/>
    <property type="match status" value="1"/>
</dbReference>
<accession>A0A9W9T8G2</accession>
<dbReference type="PANTHER" id="PTHR45626:SF17">
    <property type="entry name" value="HELICASE-LIKE TRANSCRIPTION FACTOR"/>
    <property type="match status" value="1"/>
</dbReference>
<dbReference type="Gene3D" id="3.40.50.10810">
    <property type="entry name" value="Tandem AAA-ATPase domain"/>
    <property type="match status" value="1"/>
</dbReference>
<name>A0A9W9T8G2_9EURO</name>
<dbReference type="GO" id="GO:0006281">
    <property type="term" value="P:DNA repair"/>
    <property type="evidence" value="ECO:0007669"/>
    <property type="project" value="TreeGrafter"/>
</dbReference>
<dbReference type="EMBL" id="JAPQKQ010000001">
    <property type="protein sequence ID" value="KAJ5213201.1"/>
    <property type="molecule type" value="Genomic_DNA"/>
</dbReference>
<comment type="similarity">
    <text evidence="1">Belongs to the SNF2/RAD54 helicase family.</text>
</comment>
<feature type="region of interest" description="Disordered" evidence="7">
    <location>
        <begin position="978"/>
        <end position="1010"/>
    </location>
</feature>
<dbReference type="InterPro" id="IPR027417">
    <property type="entry name" value="P-loop_NTPase"/>
</dbReference>
<feature type="region of interest" description="Disordered" evidence="7">
    <location>
        <begin position="1"/>
        <end position="31"/>
    </location>
</feature>
<evidence type="ECO:0000259" key="9">
    <source>
        <dbReference type="PROSITE" id="PS51194"/>
    </source>
</evidence>
<dbReference type="Proteomes" id="UP001150942">
    <property type="component" value="Unassembled WGS sequence"/>
</dbReference>
<evidence type="ECO:0000256" key="1">
    <source>
        <dbReference type="ARBA" id="ARBA00007025"/>
    </source>
</evidence>
<dbReference type="InterPro" id="IPR050628">
    <property type="entry name" value="SNF2_RAD54_helicase_TF"/>
</dbReference>
<dbReference type="GO" id="GO:0008094">
    <property type="term" value="F:ATP-dependent activity, acting on DNA"/>
    <property type="evidence" value="ECO:0007669"/>
    <property type="project" value="TreeGrafter"/>
</dbReference>
<evidence type="ECO:0000313" key="11">
    <source>
        <dbReference type="Proteomes" id="UP001150942"/>
    </source>
</evidence>
<feature type="compositionally biased region" description="Polar residues" evidence="7">
    <location>
        <begin position="1216"/>
        <end position="1232"/>
    </location>
</feature>
<keyword evidence="6" id="KW-0175">Coiled coil</keyword>
<dbReference type="Pfam" id="PF00176">
    <property type="entry name" value="SNF2-rel_dom"/>
    <property type="match status" value="1"/>
</dbReference>
<dbReference type="InterPro" id="IPR014001">
    <property type="entry name" value="Helicase_ATP-bd"/>
</dbReference>
<reference evidence="10" key="1">
    <citation type="submission" date="2022-11" db="EMBL/GenBank/DDBJ databases">
        <authorList>
            <person name="Petersen C."/>
        </authorList>
    </citation>
    <scope>NUCLEOTIDE SEQUENCE</scope>
    <source>
        <strain evidence="10">IBT 20477</strain>
    </source>
</reference>
<dbReference type="OrthoDB" id="1699231at2759"/>
<dbReference type="CDD" id="cd18793">
    <property type="entry name" value="SF2_C_SNF"/>
    <property type="match status" value="1"/>
</dbReference>
<feature type="region of interest" description="Disordered" evidence="7">
    <location>
        <begin position="925"/>
        <end position="962"/>
    </location>
</feature>
<keyword evidence="5" id="KW-0067">ATP-binding</keyword>
<keyword evidence="4" id="KW-0347">Helicase</keyword>
<dbReference type="AlphaFoldDB" id="A0A9W9T8G2"/>
<feature type="compositionally biased region" description="Basic and acidic residues" evidence="7">
    <location>
        <begin position="328"/>
        <end position="341"/>
    </location>
</feature>
<evidence type="ECO:0000256" key="6">
    <source>
        <dbReference type="SAM" id="Coils"/>
    </source>
</evidence>
<evidence type="ECO:0000256" key="5">
    <source>
        <dbReference type="ARBA" id="ARBA00022840"/>
    </source>
</evidence>
<feature type="domain" description="Helicase C-terminal" evidence="9">
    <location>
        <begin position="1035"/>
        <end position="1192"/>
    </location>
</feature>
<dbReference type="PROSITE" id="PS51194">
    <property type="entry name" value="HELICASE_CTER"/>
    <property type="match status" value="1"/>
</dbReference>
<evidence type="ECO:0000259" key="8">
    <source>
        <dbReference type="PROSITE" id="PS51192"/>
    </source>
</evidence>
<evidence type="ECO:0000256" key="3">
    <source>
        <dbReference type="ARBA" id="ARBA00022801"/>
    </source>
</evidence>
<dbReference type="PANTHER" id="PTHR45626">
    <property type="entry name" value="TRANSCRIPTION TERMINATION FACTOR 2-RELATED"/>
    <property type="match status" value="1"/>
</dbReference>
<dbReference type="GO" id="GO:0005524">
    <property type="term" value="F:ATP binding"/>
    <property type="evidence" value="ECO:0007669"/>
    <property type="project" value="UniProtKB-KW"/>
</dbReference>
<dbReference type="GO" id="GO:0004386">
    <property type="term" value="F:helicase activity"/>
    <property type="evidence" value="ECO:0007669"/>
    <property type="project" value="UniProtKB-KW"/>
</dbReference>
<feature type="domain" description="Helicase ATP-binding" evidence="8">
    <location>
        <begin position="455"/>
        <end position="648"/>
    </location>
</feature>
<dbReference type="InterPro" id="IPR000330">
    <property type="entry name" value="SNF2_N"/>
</dbReference>